<keyword evidence="5 8" id="KW-0067">ATP-binding</keyword>
<dbReference type="InterPro" id="IPR003439">
    <property type="entry name" value="ABC_transporter-like_ATP-bd"/>
</dbReference>
<dbReference type="EC" id="3.6.3.-" evidence="8"/>
<gene>
    <name evidence="8" type="primary">drrA_9</name>
    <name evidence="8" type="ORF">NCTC11636_01623</name>
</gene>
<dbReference type="KEGG" id="ahw:NCTC11636_01623"/>
<protein>
    <submittedName>
        <fullName evidence="8">Daunorubicin/doxorubicin resistance ATP-binding protein DrrA</fullName>
        <ecNumber evidence="8">3.6.3.-</ecNumber>
    </submittedName>
</protein>
<dbReference type="GO" id="GO:0016887">
    <property type="term" value="F:ATP hydrolysis activity"/>
    <property type="evidence" value="ECO:0007669"/>
    <property type="project" value="InterPro"/>
</dbReference>
<sequence length="249" mass="26141">MGSAASPAVEVEDLSKTFGRGRRAVRALDGLDLRVDPGEVVGFLGPNGAGKTTTIRILLGMIRAGSGTARVLGADPWSDAVRIHRRLAHVPARTALWPSLTGAQALDALEGLRGLTGPAPRRSELIERLDLDPSRRIRSYSTGNLQKVALVAAFSVDTELLVLDEPTTGLDPLMEEVFRQLVREAAGRGTAVLLSSHVLSEVTALASRATIVLRGRAVDDLALTPGTDLESVFLSHARTAAGTDAGTGA</sequence>
<comment type="similarity">
    <text evidence="2">Belongs to the ABC transporter superfamily.</text>
</comment>
<dbReference type="Pfam" id="PF00005">
    <property type="entry name" value="ABC_tran"/>
    <property type="match status" value="1"/>
</dbReference>
<evidence type="ECO:0000256" key="6">
    <source>
        <dbReference type="ARBA" id="ARBA00023251"/>
    </source>
</evidence>
<dbReference type="PROSITE" id="PS50893">
    <property type="entry name" value="ABC_TRANSPORTER_2"/>
    <property type="match status" value="1"/>
</dbReference>
<reference evidence="8 9" key="1">
    <citation type="submission" date="2018-12" db="EMBL/GenBank/DDBJ databases">
        <authorList>
            <consortium name="Pathogen Informatics"/>
        </authorList>
    </citation>
    <scope>NUCLEOTIDE SEQUENCE [LARGE SCALE GENOMIC DNA]</scope>
    <source>
        <strain evidence="8 9">NCTC11636</strain>
    </source>
</reference>
<evidence type="ECO:0000256" key="3">
    <source>
        <dbReference type="ARBA" id="ARBA00022448"/>
    </source>
</evidence>
<keyword evidence="4" id="KW-0547">Nucleotide-binding</keyword>
<evidence type="ECO:0000256" key="4">
    <source>
        <dbReference type="ARBA" id="ARBA00022741"/>
    </source>
</evidence>
<dbReference type="AlphaFoldDB" id="A0A448HHI2"/>
<feature type="domain" description="ABC transporter" evidence="7">
    <location>
        <begin position="9"/>
        <end position="239"/>
    </location>
</feature>
<dbReference type="PANTHER" id="PTHR42711:SF5">
    <property type="entry name" value="ABC TRANSPORTER ATP-BINDING PROTEIN NATA"/>
    <property type="match status" value="1"/>
</dbReference>
<evidence type="ECO:0000313" key="9">
    <source>
        <dbReference type="Proteomes" id="UP000266895"/>
    </source>
</evidence>
<dbReference type="GO" id="GO:0005886">
    <property type="term" value="C:plasma membrane"/>
    <property type="evidence" value="ECO:0007669"/>
    <property type="project" value="UniProtKB-SubCell"/>
</dbReference>
<dbReference type="GO" id="GO:0046677">
    <property type="term" value="P:response to antibiotic"/>
    <property type="evidence" value="ECO:0007669"/>
    <property type="project" value="UniProtKB-KW"/>
</dbReference>
<evidence type="ECO:0000313" key="8">
    <source>
        <dbReference type="EMBL" id="VEG28600.1"/>
    </source>
</evidence>
<accession>A0A448HHI2</accession>
<evidence type="ECO:0000256" key="1">
    <source>
        <dbReference type="ARBA" id="ARBA00004202"/>
    </source>
</evidence>
<keyword evidence="6" id="KW-0046">Antibiotic resistance</keyword>
<dbReference type="CDD" id="cd03230">
    <property type="entry name" value="ABC_DR_subfamily_A"/>
    <property type="match status" value="1"/>
</dbReference>
<dbReference type="InterPro" id="IPR027417">
    <property type="entry name" value="P-loop_NTPase"/>
</dbReference>
<organism evidence="8 9">
    <name type="scientific">Actinomyces howellii</name>
    <dbReference type="NCBI Taxonomy" id="52771"/>
    <lineage>
        <taxon>Bacteria</taxon>
        <taxon>Bacillati</taxon>
        <taxon>Actinomycetota</taxon>
        <taxon>Actinomycetes</taxon>
        <taxon>Actinomycetales</taxon>
        <taxon>Actinomycetaceae</taxon>
        <taxon>Actinomyces</taxon>
    </lineage>
</organism>
<comment type="subcellular location">
    <subcellularLocation>
        <location evidence="1">Cell membrane</location>
        <topology evidence="1">Peripheral membrane protein</topology>
    </subcellularLocation>
</comment>
<keyword evidence="3" id="KW-0813">Transport</keyword>
<dbReference type="EMBL" id="LR134350">
    <property type="protein sequence ID" value="VEG28600.1"/>
    <property type="molecule type" value="Genomic_DNA"/>
</dbReference>
<keyword evidence="9" id="KW-1185">Reference proteome</keyword>
<dbReference type="InterPro" id="IPR050763">
    <property type="entry name" value="ABC_transporter_ATP-binding"/>
</dbReference>
<dbReference type="RefSeq" id="WP_126382671.1">
    <property type="nucleotide sequence ID" value="NZ_LR134350.1"/>
</dbReference>
<evidence type="ECO:0000256" key="2">
    <source>
        <dbReference type="ARBA" id="ARBA00005417"/>
    </source>
</evidence>
<dbReference type="InterPro" id="IPR003593">
    <property type="entry name" value="AAA+_ATPase"/>
</dbReference>
<dbReference type="SMART" id="SM00382">
    <property type="entry name" value="AAA"/>
    <property type="match status" value="1"/>
</dbReference>
<dbReference type="PANTHER" id="PTHR42711">
    <property type="entry name" value="ABC TRANSPORTER ATP-BINDING PROTEIN"/>
    <property type="match status" value="1"/>
</dbReference>
<name>A0A448HHI2_9ACTO</name>
<dbReference type="OrthoDB" id="9804819at2"/>
<proteinExistence type="inferred from homology"/>
<dbReference type="Gene3D" id="3.40.50.300">
    <property type="entry name" value="P-loop containing nucleotide triphosphate hydrolases"/>
    <property type="match status" value="1"/>
</dbReference>
<evidence type="ECO:0000259" key="7">
    <source>
        <dbReference type="PROSITE" id="PS50893"/>
    </source>
</evidence>
<dbReference type="GO" id="GO:0005524">
    <property type="term" value="F:ATP binding"/>
    <property type="evidence" value="ECO:0007669"/>
    <property type="project" value="UniProtKB-KW"/>
</dbReference>
<dbReference type="SUPFAM" id="SSF52540">
    <property type="entry name" value="P-loop containing nucleoside triphosphate hydrolases"/>
    <property type="match status" value="1"/>
</dbReference>
<dbReference type="Proteomes" id="UP000266895">
    <property type="component" value="Chromosome"/>
</dbReference>
<evidence type="ECO:0000256" key="5">
    <source>
        <dbReference type="ARBA" id="ARBA00022840"/>
    </source>
</evidence>
<keyword evidence="8" id="KW-0378">Hydrolase</keyword>